<dbReference type="EMBL" id="ML181418">
    <property type="protein sequence ID" value="THU75879.1"/>
    <property type="molecule type" value="Genomic_DNA"/>
</dbReference>
<protein>
    <submittedName>
        <fullName evidence="1">Uncharacterized protein</fullName>
    </submittedName>
</protein>
<keyword evidence="2" id="KW-1185">Reference proteome</keyword>
<dbReference type="AlphaFoldDB" id="A0A4S8KK86"/>
<accession>A0A4S8KK86</accession>
<name>A0A4S8KK86_DENBC</name>
<sequence>MGRSYSHIEDEGYPFPWCQAYNTRTTVFRGNQLAYFFIPARIADHAKLNRGPPYFTAGKTTDDYALKEEAVRRARYKTDLVAD</sequence>
<gene>
    <name evidence="1" type="ORF">K435DRAFT_880034</name>
</gene>
<dbReference type="Proteomes" id="UP000297245">
    <property type="component" value="Unassembled WGS sequence"/>
</dbReference>
<proteinExistence type="predicted"/>
<reference evidence="1 2" key="1">
    <citation type="journal article" date="2019" name="Nat. Ecol. Evol.">
        <title>Megaphylogeny resolves global patterns of mushroom evolution.</title>
        <authorList>
            <person name="Varga T."/>
            <person name="Krizsan K."/>
            <person name="Foldi C."/>
            <person name="Dima B."/>
            <person name="Sanchez-Garcia M."/>
            <person name="Sanchez-Ramirez S."/>
            <person name="Szollosi G.J."/>
            <person name="Szarkandi J.G."/>
            <person name="Papp V."/>
            <person name="Albert L."/>
            <person name="Andreopoulos W."/>
            <person name="Angelini C."/>
            <person name="Antonin V."/>
            <person name="Barry K.W."/>
            <person name="Bougher N.L."/>
            <person name="Buchanan P."/>
            <person name="Buyck B."/>
            <person name="Bense V."/>
            <person name="Catcheside P."/>
            <person name="Chovatia M."/>
            <person name="Cooper J."/>
            <person name="Damon W."/>
            <person name="Desjardin D."/>
            <person name="Finy P."/>
            <person name="Geml J."/>
            <person name="Haridas S."/>
            <person name="Hughes K."/>
            <person name="Justo A."/>
            <person name="Karasinski D."/>
            <person name="Kautmanova I."/>
            <person name="Kiss B."/>
            <person name="Kocsube S."/>
            <person name="Kotiranta H."/>
            <person name="LaButti K.M."/>
            <person name="Lechner B.E."/>
            <person name="Liimatainen K."/>
            <person name="Lipzen A."/>
            <person name="Lukacs Z."/>
            <person name="Mihaltcheva S."/>
            <person name="Morgado L.N."/>
            <person name="Niskanen T."/>
            <person name="Noordeloos M.E."/>
            <person name="Ohm R.A."/>
            <person name="Ortiz-Santana B."/>
            <person name="Ovrebo C."/>
            <person name="Racz N."/>
            <person name="Riley R."/>
            <person name="Savchenko A."/>
            <person name="Shiryaev A."/>
            <person name="Soop K."/>
            <person name="Spirin V."/>
            <person name="Szebenyi C."/>
            <person name="Tomsovsky M."/>
            <person name="Tulloss R.E."/>
            <person name="Uehling J."/>
            <person name="Grigoriev I.V."/>
            <person name="Vagvolgyi C."/>
            <person name="Papp T."/>
            <person name="Martin F.M."/>
            <person name="Miettinen O."/>
            <person name="Hibbett D.S."/>
            <person name="Nagy L.G."/>
        </authorList>
    </citation>
    <scope>NUCLEOTIDE SEQUENCE [LARGE SCALE GENOMIC DNA]</scope>
    <source>
        <strain evidence="1 2">CBS 962.96</strain>
    </source>
</reference>
<evidence type="ECO:0000313" key="1">
    <source>
        <dbReference type="EMBL" id="THU75879.1"/>
    </source>
</evidence>
<evidence type="ECO:0000313" key="2">
    <source>
        <dbReference type="Proteomes" id="UP000297245"/>
    </source>
</evidence>
<organism evidence="1 2">
    <name type="scientific">Dendrothele bispora (strain CBS 962.96)</name>
    <dbReference type="NCBI Taxonomy" id="1314807"/>
    <lineage>
        <taxon>Eukaryota</taxon>
        <taxon>Fungi</taxon>
        <taxon>Dikarya</taxon>
        <taxon>Basidiomycota</taxon>
        <taxon>Agaricomycotina</taxon>
        <taxon>Agaricomycetes</taxon>
        <taxon>Agaricomycetidae</taxon>
        <taxon>Agaricales</taxon>
        <taxon>Agaricales incertae sedis</taxon>
        <taxon>Dendrothele</taxon>
    </lineage>
</organism>